<name>A0A4R6QEW6_9BURK</name>
<gene>
    <name evidence="5" type="ORF">DES47_113100</name>
</gene>
<dbReference type="CDD" id="cd00093">
    <property type="entry name" value="HTH_XRE"/>
    <property type="match status" value="1"/>
</dbReference>
<accession>A0A4R6QEW6</accession>
<keyword evidence="3" id="KW-0804">Transcription</keyword>
<dbReference type="InterPro" id="IPR010982">
    <property type="entry name" value="Lambda_DNA-bd_dom_sf"/>
</dbReference>
<proteinExistence type="predicted"/>
<dbReference type="EMBL" id="SNXS01000013">
    <property type="protein sequence ID" value="TDP61417.1"/>
    <property type="molecule type" value="Genomic_DNA"/>
</dbReference>
<dbReference type="InParanoid" id="A0A4R6QEW6"/>
<dbReference type="PANTHER" id="PTHR36511:SF4">
    <property type="entry name" value="ANTITOXIN MQSA"/>
    <property type="match status" value="1"/>
</dbReference>
<evidence type="ECO:0000256" key="2">
    <source>
        <dbReference type="ARBA" id="ARBA00023125"/>
    </source>
</evidence>
<evidence type="ECO:0000313" key="5">
    <source>
        <dbReference type="EMBL" id="TDP61417.1"/>
    </source>
</evidence>
<dbReference type="RefSeq" id="WP_133703729.1">
    <property type="nucleotide sequence ID" value="NZ_SNXS01000013.1"/>
</dbReference>
<dbReference type="PANTHER" id="PTHR36511">
    <property type="entry name" value="MERR FAMILY BACTERIAL REGULATORY PROTEIN"/>
    <property type="match status" value="1"/>
</dbReference>
<dbReference type="Pfam" id="PF01381">
    <property type="entry name" value="HTH_3"/>
    <property type="match status" value="1"/>
</dbReference>
<dbReference type="InterPro" id="IPR001387">
    <property type="entry name" value="Cro/C1-type_HTH"/>
</dbReference>
<dbReference type="FunCoup" id="A0A4R6QEW6">
    <property type="interactions" value="16"/>
</dbReference>
<keyword evidence="2" id="KW-0238">DNA-binding</keyword>
<sequence length="93" mass="10290">MPTELKKFQQDLLESVKQMRRGEAARVTKVKLPAAAEARAQVGLSQQDFAILLGVSARTLQDWEQGRREPTGAAKTLLQVAVAHPEVLRELRG</sequence>
<evidence type="ECO:0000313" key="6">
    <source>
        <dbReference type="Proteomes" id="UP000295361"/>
    </source>
</evidence>
<evidence type="ECO:0000256" key="1">
    <source>
        <dbReference type="ARBA" id="ARBA00023015"/>
    </source>
</evidence>
<protein>
    <submittedName>
        <fullName evidence="5">Putative transcriptional regulator</fullName>
    </submittedName>
</protein>
<feature type="domain" description="HTH cro/C1-type" evidence="4">
    <location>
        <begin position="37"/>
        <end position="71"/>
    </location>
</feature>
<keyword evidence="1" id="KW-0805">Transcription regulation</keyword>
<comment type="caution">
    <text evidence="5">The sequence shown here is derived from an EMBL/GenBank/DDBJ whole genome shotgun (WGS) entry which is preliminary data.</text>
</comment>
<dbReference type="InterPro" id="IPR052359">
    <property type="entry name" value="HTH-type_reg/antitoxin"/>
</dbReference>
<evidence type="ECO:0000259" key="4">
    <source>
        <dbReference type="PROSITE" id="PS50943"/>
    </source>
</evidence>
<dbReference type="SMART" id="SM00530">
    <property type="entry name" value="HTH_XRE"/>
    <property type="match status" value="1"/>
</dbReference>
<organism evidence="5 6">
    <name type="scientific">Roseateles toxinivorans</name>
    <dbReference type="NCBI Taxonomy" id="270368"/>
    <lineage>
        <taxon>Bacteria</taxon>
        <taxon>Pseudomonadati</taxon>
        <taxon>Pseudomonadota</taxon>
        <taxon>Betaproteobacteria</taxon>
        <taxon>Burkholderiales</taxon>
        <taxon>Sphaerotilaceae</taxon>
        <taxon>Roseateles</taxon>
    </lineage>
</organism>
<dbReference type="AlphaFoldDB" id="A0A4R6QEW6"/>
<dbReference type="GO" id="GO:0003677">
    <property type="term" value="F:DNA binding"/>
    <property type="evidence" value="ECO:0007669"/>
    <property type="project" value="UniProtKB-KW"/>
</dbReference>
<dbReference type="Proteomes" id="UP000295361">
    <property type="component" value="Unassembled WGS sequence"/>
</dbReference>
<dbReference type="OrthoDB" id="9799384at2"/>
<dbReference type="Gene3D" id="1.10.260.40">
    <property type="entry name" value="lambda repressor-like DNA-binding domains"/>
    <property type="match status" value="1"/>
</dbReference>
<keyword evidence="6" id="KW-1185">Reference proteome</keyword>
<reference evidence="5 6" key="1">
    <citation type="submission" date="2019-03" db="EMBL/GenBank/DDBJ databases">
        <title>Genomic Encyclopedia of Type Strains, Phase IV (KMG-IV): sequencing the most valuable type-strain genomes for metagenomic binning, comparative biology and taxonomic classification.</title>
        <authorList>
            <person name="Goeker M."/>
        </authorList>
    </citation>
    <scope>NUCLEOTIDE SEQUENCE [LARGE SCALE GENOMIC DNA]</scope>
    <source>
        <strain evidence="5 6">DSM 16998</strain>
    </source>
</reference>
<dbReference type="SUPFAM" id="SSF47413">
    <property type="entry name" value="lambda repressor-like DNA-binding domains"/>
    <property type="match status" value="1"/>
</dbReference>
<evidence type="ECO:0000256" key="3">
    <source>
        <dbReference type="ARBA" id="ARBA00023163"/>
    </source>
</evidence>
<dbReference type="PROSITE" id="PS50943">
    <property type="entry name" value="HTH_CROC1"/>
    <property type="match status" value="1"/>
</dbReference>